<comment type="caution">
    <text evidence="3">The sequence shown here is derived from an EMBL/GenBank/DDBJ whole genome shotgun (WGS) entry which is preliminary data.</text>
</comment>
<comment type="similarity">
    <text evidence="1">Belongs to the OsmC/Ohr family.</text>
</comment>
<gene>
    <name evidence="3" type="ORF">H7344_15670</name>
</gene>
<dbReference type="Gene3D" id="3.30.300.20">
    <property type="match status" value="1"/>
</dbReference>
<feature type="compositionally biased region" description="Polar residues" evidence="2">
    <location>
        <begin position="39"/>
        <end position="51"/>
    </location>
</feature>
<dbReference type="SUPFAM" id="SSF82784">
    <property type="entry name" value="OsmC-like"/>
    <property type="match status" value="1"/>
</dbReference>
<dbReference type="InterPro" id="IPR003718">
    <property type="entry name" value="OsmC/Ohr_fam"/>
</dbReference>
<dbReference type="Gene3D" id="2.20.25.10">
    <property type="match status" value="1"/>
</dbReference>
<evidence type="ECO:0000256" key="1">
    <source>
        <dbReference type="ARBA" id="ARBA00007378"/>
    </source>
</evidence>
<dbReference type="Pfam" id="PF02566">
    <property type="entry name" value="OsmC"/>
    <property type="match status" value="1"/>
</dbReference>
<dbReference type="EMBL" id="JACMYC010000010">
    <property type="protein sequence ID" value="MBC2961738.1"/>
    <property type="molecule type" value="Genomic_DNA"/>
</dbReference>
<dbReference type="PANTHER" id="PTHR33797:SF2">
    <property type="entry name" value="ORGANIC HYDROPEROXIDE RESISTANCE PROTEIN-LIKE"/>
    <property type="match status" value="1"/>
</dbReference>
<dbReference type="InterPro" id="IPR015946">
    <property type="entry name" value="KH_dom-like_a/b"/>
</dbReference>
<evidence type="ECO:0000313" key="3">
    <source>
        <dbReference type="EMBL" id="MBC2961738.1"/>
    </source>
</evidence>
<sequence>METSDQGSRVLYTASADAVGGRHGSARSGSGRLEVELSRPTNPRGTGTNPEELSAAGYAACFLSAMAVAAGQLALPTGPTSVTGEVDLVQELDGRYGLRARLAVRAPEADPVDLRRVVDLADQLCPYSRAVRDNVDVEVTLVGADAGAGA</sequence>
<reference evidence="3 4" key="1">
    <citation type="submission" date="2020-08" db="EMBL/GenBank/DDBJ databases">
        <title>novel species in genus Nocardioides.</title>
        <authorList>
            <person name="Zhang G."/>
        </authorList>
    </citation>
    <scope>NUCLEOTIDE SEQUENCE [LARGE SCALE GENOMIC DNA]</scope>
    <source>
        <strain evidence="3 4">SC8A-24</strain>
    </source>
</reference>
<name>A0ABR6UBL3_9ACTN</name>
<accession>A0ABR6UBL3</accession>
<dbReference type="InterPro" id="IPR019953">
    <property type="entry name" value="OHR"/>
</dbReference>
<dbReference type="PANTHER" id="PTHR33797">
    <property type="entry name" value="ORGANIC HYDROPEROXIDE RESISTANCE PROTEIN-LIKE"/>
    <property type="match status" value="1"/>
</dbReference>
<feature type="region of interest" description="Disordered" evidence="2">
    <location>
        <begin position="1"/>
        <end position="51"/>
    </location>
</feature>
<evidence type="ECO:0000256" key="2">
    <source>
        <dbReference type="SAM" id="MobiDB-lite"/>
    </source>
</evidence>
<keyword evidence="4" id="KW-1185">Reference proteome</keyword>
<proteinExistence type="inferred from homology"/>
<evidence type="ECO:0000313" key="4">
    <source>
        <dbReference type="Proteomes" id="UP000604001"/>
    </source>
</evidence>
<protein>
    <submittedName>
        <fullName evidence="3">Ohr family peroxiredoxin</fullName>
    </submittedName>
</protein>
<dbReference type="InterPro" id="IPR036102">
    <property type="entry name" value="OsmC/Ohrsf"/>
</dbReference>
<dbReference type="RefSeq" id="WP_186346941.1">
    <property type="nucleotide sequence ID" value="NZ_BMMR01000002.1"/>
</dbReference>
<dbReference type="NCBIfam" id="TIGR03561">
    <property type="entry name" value="organ_hyd_perox"/>
    <property type="match status" value="1"/>
</dbReference>
<organism evidence="3 4">
    <name type="scientific">Nocardioides deserti</name>
    <dbReference type="NCBI Taxonomy" id="1588644"/>
    <lineage>
        <taxon>Bacteria</taxon>
        <taxon>Bacillati</taxon>
        <taxon>Actinomycetota</taxon>
        <taxon>Actinomycetes</taxon>
        <taxon>Propionibacteriales</taxon>
        <taxon>Nocardioidaceae</taxon>
        <taxon>Nocardioides</taxon>
    </lineage>
</organism>
<dbReference type="Proteomes" id="UP000604001">
    <property type="component" value="Unassembled WGS sequence"/>
</dbReference>